<name>A0ABV0UJ22_9TELE</name>
<comment type="caution">
    <text evidence="1">The sequence shown here is derived from an EMBL/GenBank/DDBJ whole genome shotgun (WGS) entry which is preliminary data.</text>
</comment>
<reference evidence="1 2" key="1">
    <citation type="submission" date="2021-06" db="EMBL/GenBank/DDBJ databases">
        <authorList>
            <person name="Palmer J.M."/>
        </authorList>
    </citation>
    <scope>NUCLEOTIDE SEQUENCE [LARGE SCALE GENOMIC DNA]</scope>
    <source>
        <strain evidence="2">if_2019</strain>
        <tissue evidence="1">Muscle</tissue>
    </source>
</reference>
<proteinExistence type="predicted"/>
<gene>
    <name evidence="1" type="ORF">ILYODFUR_010260</name>
</gene>
<evidence type="ECO:0000313" key="2">
    <source>
        <dbReference type="Proteomes" id="UP001482620"/>
    </source>
</evidence>
<accession>A0ABV0UJ22</accession>
<evidence type="ECO:0000313" key="1">
    <source>
        <dbReference type="EMBL" id="MEQ2243772.1"/>
    </source>
</evidence>
<sequence length="114" mass="13445">MHKRYICANYPVNGWFLFKDKNVHLELFVFCPLVITSNWTQQRPDFLHPILFLPSLSFHRFLPLYCGNKLKAYHCKASCFKWMVKLFTPSFEFHLLSSGGSKKEHIVVIDEGIH</sequence>
<keyword evidence="2" id="KW-1185">Reference proteome</keyword>
<protein>
    <submittedName>
        <fullName evidence="1">Uncharacterized protein</fullName>
    </submittedName>
</protein>
<organism evidence="1 2">
    <name type="scientific">Ilyodon furcidens</name>
    <name type="common">goldbreast splitfin</name>
    <dbReference type="NCBI Taxonomy" id="33524"/>
    <lineage>
        <taxon>Eukaryota</taxon>
        <taxon>Metazoa</taxon>
        <taxon>Chordata</taxon>
        <taxon>Craniata</taxon>
        <taxon>Vertebrata</taxon>
        <taxon>Euteleostomi</taxon>
        <taxon>Actinopterygii</taxon>
        <taxon>Neopterygii</taxon>
        <taxon>Teleostei</taxon>
        <taxon>Neoteleostei</taxon>
        <taxon>Acanthomorphata</taxon>
        <taxon>Ovalentaria</taxon>
        <taxon>Atherinomorphae</taxon>
        <taxon>Cyprinodontiformes</taxon>
        <taxon>Goodeidae</taxon>
        <taxon>Ilyodon</taxon>
    </lineage>
</organism>
<dbReference type="EMBL" id="JAHRIQ010070253">
    <property type="protein sequence ID" value="MEQ2243772.1"/>
    <property type="molecule type" value="Genomic_DNA"/>
</dbReference>
<dbReference type="Proteomes" id="UP001482620">
    <property type="component" value="Unassembled WGS sequence"/>
</dbReference>